<keyword evidence="1" id="KW-1133">Transmembrane helix</keyword>
<name>A0A1I5VSI9_9LACT</name>
<accession>A0A1I5VSI9</accession>
<feature type="transmembrane region" description="Helical" evidence="1">
    <location>
        <begin position="58"/>
        <end position="79"/>
    </location>
</feature>
<gene>
    <name evidence="2" type="ORF">SAMN04488506_0559</name>
</gene>
<keyword evidence="1" id="KW-0472">Membrane</keyword>
<evidence type="ECO:0000256" key="1">
    <source>
        <dbReference type="SAM" id="Phobius"/>
    </source>
</evidence>
<proteinExistence type="predicted"/>
<evidence type="ECO:0008006" key="4">
    <source>
        <dbReference type="Google" id="ProtNLM"/>
    </source>
</evidence>
<feature type="transmembrane region" description="Helical" evidence="1">
    <location>
        <begin position="33"/>
        <end position="52"/>
    </location>
</feature>
<keyword evidence="1" id="KW-0812">Transmembrane</keyword>
<sequence length="372" mass="43424">MKAKDIWNICWPLLLLLAAETLILFIDVDIQPYFFSLLLLYIVLSFLLHMVVHELGHLIFGLLTGYAFLSYRIFSWSIIQVNGRIVLKKQKQNAALGQALMVPNEKWDPENYPYQLYMSGGLIFNAKALVIAVVLYQLSVLPMIPVLIFSAIAVFFLLSNGVPRELNDGAVLKKGRQSKEYRKMMYHQLWTIYYLFNGKALSQLPLESFERSESIPLEDPYTVYVMRLSYYKELFEFRFDSAFEILEQQYEAVDKLTIYDKIMLKAEKLFCLSIQQRATEAKELFQDAEIQAFKGREFVTIKRVLAAYFLFVEVDSKKALTFVEEGLKLIQTDVLDPQLKTEEILLRWLEKSVSERKEWLLFNESKSDTILE</sequence>
<evidence type="ECO:0000313" key="2">
    <source>
        <dbReference type="EMBL" id="SFQ10343.1"/>
    </source>
</evidence>
<dbReference type="Proteomes" id="UP000199136">
    <property type="component" value="Unassembled WGS sequence"/>
</dbReference>
<feature type="transmembrane region" description="Helical" evidence="1">
    <location>
        <begin position="6"/>
        <end position="26"/>
    </location>
</feature>
<organism evidence="2 3">
    <name type="scientific">Desemzia incerta</name>
    <dbReference type="NCBI Taxonomy" id="82801"/>
    <lineage>
        <taxon>Bacteria</taxon>
        <taxon>Bacillati</taxon>
        <taxon>Bacillota</taxon>
        <taxon>Bacilli</taxon>
        <taxon>Lactobacillales</taxon>
        <taxon>Carnobacteriaceae</taxon>
        <taxon>Desemzia</taxon>
    </lineage>
</organism>
<feature type="transmembrane region" description="Helical" evidence="1">
    <location>
        <begin position="116"/>
        <end position="138"/>
    </location>
</feature>
<dbReference type="EMBL" id="FOXW01000002">
    <property type="protein sequence ID" value="SFQ10343.1"/>
    <property type="molecule type" value="Genomic_DNA"/>
</dbReference>
<dbReference type="AlphaFoldDB" id="A0A1I5VSI9"/>
<dbReference type="RefSeq" id="WP_092479639.1">
    <property type="nucleotide sequence ID" value="NZ_FOXW01000002.1"/>
</dbReference>
<dbReference type="OrthoDB" id="1069985at2"/>
<protein>
    <recommendedName>
        <fullName evidence="4">Peptidase family M50</fullName>
    </recommendedName>
</protein>
<dbReference type="STRING" id="82801.SAMN04488506_0559"/>
<keyword evidence="3" id="KW-1185">Reference proteome</keyword>
<evidence type="ECO:0000313" key="3">
    <source>
        <dbReference type="Proteomes" id="UP000199136"/>
    </source>
</evidence>
<reference evidence="2 3" key="1">
    <citation type="submission" date="2016-10" db="EMBL/GenBank/DDBJ databases">
        <authorList>
            <person name="de Groot N.N."/>
        </authorList>
    </citation>
    <scope>NUCLEOTIDE SEQUENCE [LARGE SCALE GENOMIC DNA]</scope>
    <source>
        <strain evidence="2 3">DSM 20581</strain>
    </source>
</reference>
<feature type="transmembrane region" description="Helical" evidence="1">
    <location>
        <begin position="144"/>
        <end position="163"/>
    </location>
</feature>